<accession>A0ACB8ULX7</accession>
<comment type="caution">
    <text evidence="1">The sequence shown here is derived from an EMBL/GenBank/DDBJ whole genome shotgun (WGS) entry which is preliminary data.</text>
</comment>
<organism evidence="1 2">
    <name type="scientific">Irpex rosettiformis</name>
    <dbReference type="NCBI Taxonomy" id="378272"/>
    <lineage>
        <taxon>Eukaryota</taxon>
        <taxon>Fungi</taxon>
        <taxon>Dikarya</taxon>
        <taxon>Basidiomycota</taxon>
        <taxon>Agaricomycotina</taxon>
        <taxon>Agaricomycetes</taxon>
        <taxon>Polyporales</taxon>
        <taxon>Irpicaceae</taxon>
        <taxon>Irpex</taxon>
    </lineage>
</organism>
<evidence type="ECO:0000313" key="1">
    <source>
        <dbReference type="EMBL" id="KAI0095132.1"/>
    </source>
</evidence>
<sequence>MGIFAFLDYFRLPAQLLCQRVYYTDTVPQDIHHEAQSSCTHAPAPRDTQRSLHVPLEVVIHVLSYIDEDEDDGASKETLTSCALVSKHWSFAAQEYLFRRVTLRSASAFDSFAAAVRDASPRGRALASAVKRMHCIVDDKQPHSLSLSKFTQAVTLCPNLQSLHLALFSAPLASEGTVVTGNGNCSSSPTLAFTDDVLSALRNGPRISTLRFDNWSDDETALVQLLHNLPSVTALAVSGKTPSLPSPSLESSSCALQEIRLNFQTTPSTEFLVWLLHNSKGVLRSLEFQREPSITLLEHLVTEHCDTLESLALPACASQEGAALLERCTRLRELRLENAWVAPGVRRVLPSSLERLAIAVDKETPLQPVIQAIKRSEALSSITLQVWAEGERHPQLAAVKVACAARGIQLKVMRDIHVFRTIKVPRSIRIY</sequence>
<protein>
    <submittedName>
        <fullName evidence="1">Uncharacterized protein</fullName>
    </submittedName>
</protein>
<dbReference type="Proteomes" id="UP001055072">
    <property type="component" value="Unassembled WGS sequence"/>
</dbReference>
<dbReference type="EMBL" id="MU274900">
    <property type="protein sequence ID" value="KAI0095132.1"/>
    <property type="molecule type" value="Genomic_DNA"/>
</dbReference>
<gene>
    <name evidence="1" type="ORF">BDY19DRAFT_988898</name>
</gene>
<keyword evidence="2" id="KW-1185">Reference proteome</keyword>
<evidence type="ECO:0000313" key="2">
    <source>
        <dbReference type="Proteomes" id="UP001055072"/>
    </source>
</evidence>
<reference evidence="1" key="1">
    <citation type="journal article" date="2021" name="Environ. Microbiol.">
        <title>Gene family expansions and transcriptome signatures uncover fungal adaptations to wood decay.</title>
        <authorList>
            <person name="Hage H."/>
            <person name="Miyauchi S."/>
            <person name="Viragh M."/>
            <person name="Drula E."/>
            <person name="Min B."/>
            <person name="Chaduli D."/>
            <person name="Navarro D."/>
            <person name="Favel A."/>
            <person name="Norest M."/>
            <person name="Lesage-Meessen L."/>
            <person name="Balint B."/>
            <person name="Merenyi Z."/>
            <person name="de Eugenio L."/>
            <person name="Morin E."/>
            <person name="Martinez A.T."/>
            <person name="Baldrian P."/>
            <person name="Stursova M."/>
            <person name="Martinez M.J."/>
            <person name="Novotny C."/>
            <person name="Magnuson J.K."/>
            <person name="Spatafora J.W."/>
            <person name="Maurice S."/>
            <person name="Pangilinan J."/>
            <person name="Andreopoulos W."/>
            <person name="LaButti K."/>
            <person name="Hundley H."/>
            <person name="Na H."/>
            <person name="Kuo A."/>
            <person name="Barry K."/>
            <person name="Lipzen A."/>
            <person name="Henrissat B."/>
            <person name="Riley R."/>
            <person name="Ahrendt S."/>
            <person name="Nagy L.G."/>
            <person name="Grigoriev I.V."/>
            <person name="Martin F."/>
            <person name="Rosso M.N."/>
        </authorList>
    </citation>
    <scope>NUCLEOTIDE SEQUENCE</scope>
    <source>
        <strain evidence="1">CBS 384.51</strain>
    </source>
</reference>
<proteinExistence type="predicted"/>
<name>A0ACB8ULX7_9APHY</name>